<gene>
    <name evidence="1" type="ORF">METHB2_30034</name>
</gene>
<comment type="caution">
    <text evidence="1">The sequence shown here is derived from an EMBL/GenBank/DDBJ whole genome shotgun (WGS) entry which is preliminary data.</text>
</comment>
<sequence>MKQLIVEIDETTEARIIIAAKTAGLSAQQWLKRIIDEKTVSSWPDSVKALAGSWQDVPFAEELRSGEGREKTY</sequence>
<proteinExistence type="predicted"/>
<organism evidence="1 2">
    <name type="scientific">Candidatus Methylobacter favarea</name>
    <dbReference type="NCBI Taxonomy" id="2707345"/>
    <lineage>
        <taxon>Bacteria</taxon>
        <taxon>Pseudomonadati</taxon>
        <taxon>Pseudomonadota</taxon>
        <taxon>Gammaproteobacteria</taxon>
        <taxon>Methylococcales</taxon>
        <taxon>Methylococcaceae</taxon>
        <taxon>Methylobacter</taxon>
    </lineage>
</organism>
<evidence type="ECO:0000313" key="2">
    <source>
        <dbReference type="Proteomes" id="UP000494216"/>
    </source>
</evidence>
<evidence type="ECO:0008006" key="3">
    <source>
        <dbReference type="Google" id="ProtNLM"/>
    </source>
</evidence>
<dbReference type="Proteomes" id="UP000494216">
    <property type="component" value="Unassembled WGS sequence"/>
</dbReference>
<name>A0A8S0X879_9GAMM</name>
<dbReference type="RefSeq" id="WP_174625743.1">
    <property type="nucleotide sequence ID" value="NZ_CADCXN010000058.1"/>
</dbReference>
<evidence type="ECO:0000313" key="1">
    <source>
        <dbReference type="EMBL" id="CAA9890830.1"/>
    </source>
</evidence>
<dbReference type="AlphaFoldDB" id="A0A8S0X879"/>
<accession>A0A8S0X879</accession>
<reference evidence="1 2" key="1">
    <citation type="submission" date="2020-02" db="EMBL/GenBank/DDBJ databases">
        <authorList>
            <person name="Hogendoorn C."/>
        </authorList>
    </citation>
    <scope>NUCLEOTIDE SEQUENCE [LARGE SCALE GENOMIC DNA]</scope>
    <source>
        <strain evidence="1">METHB21</strain>
    </source>
</reference>
<keyword evidence="2" id="KW-1185">Reference proteome</keyword>
<protein>
    <recommendedName>
        <fullName evidence="3">CopG family transcriptional regulator</fullName>
    </recommendedName>
</protein>
<dbReference type="EMBL" id="CADCXN010000058">
    <property type="protein sequence ID" value="CAA9890830.1"/>
    <property type="molecule type" value="Genomic_DNA"/>
</dbReference>